<dbReference type="EMBL" id="QGEG01000002">
    <property type="protein sequence ID" value="PWL38961.1"/>
    <property type="molecule type" value="Genomic_DNA"/>
</dbReference>
<dbReference type="SUPFAM" id="SSF53474">
    <property type="entry name" value="alpha/beta-Hydrolases"/>
    <property type="match status" value="1"/>
</dbReference>
<keyword evidence="3" id="KW-0378">Hydrolase</keyword>
<evidence type="ECO:0000259" key="2">
    <source>
        <dbReference type="Pfam" id="PF12146"/>
    </source>
</evidence>
<name>A0A316KZE7_9FLAO</name>
<dbReference type="RefSeq" id="WP_109663304.1">
    <property type="nucleotide sequence ID" value="NZ_QGEG01000002.1"/>
</dbReference>
<dbReference type="OrthoDB" id="9777090at2"/>
<feature type="domain" description="Serine aminopeptidase S33" evidence="2">
    <location>
        <begin position="70"/>
        <end position="175"/>
    </location>
</feature>
<dbReference type="PANTHER" id="PTHR12277">
    <property type="entry name" value="ALPHA/BETA HYDROLASE DOMAIN-CONTAINING PROTEIN"/>
    <property type="match status" value="1"/>
</dbReference>
<evidence type="ECO:0000256" key="1">
    <source>
        <dbReference type="SAM" id="Phobius"/>
    </source>
</evidence>
<dbReference type="PANTHER" id="PTHR12277:SF81">
    <property type="entry name" value="PROTEIN ABHD13"/>
    <property type="match status" value="1"/>
</dbReference>
<evidence type="ECO:0000313" key="3">
    <source>
        <dbReference type="EMBL" id="PWL38961.1"/>
    </source>
</evidence>
<proteinExistence type="predicted"/>
<keyword evidence="1" id="KW-0812">Transmembrane</keyword>
<keyword evidence="1" id="KW-1133">Transmembrane helix</keyword>
<gene>
    <name evidence="3" type="ORF">DKG77_12090</name>
</gene>
<dbReference type="InterPro" id="IPR029058">
    <property type="entry name" value="AB_hydrolase_fold"/>
</dbReference>
<feature type="transmembrane region" description="Helical" evidence="1">
    <location>
        <begin position="7"/>
        <end position="25"/>
    </location>
</feature>
<feature type="domain" description="Serine aminopeptidase S33" evidence="2">
    <location>
        <begin position="191"/>
        <end position="252"/>
    </location>
</feature>
<keyword evidence="1" id="KW-0472">Membrane</keyword>
<evidence type="ECO:0000313" key="4">
    <source>
        <dbReference type="Proteomes" id="UP000245762"/>
    </source>
</evidence>
<accession>A0A316KZE7</accession>
<protein>
    <submittedName>
        <fullName evidence="3">Alpha/beta hydrolase</fullName>
    </submittedName>
</protein>
<keyword evidence="4" id="KW-1185">Reference proteome</keyword>
<reference evidence="3 4" key="1">
    <citation type="submission" date="2018-05" db="EMBL/GenBank/DDBJ databases">
        <title>Complete genome sequence of Flagellimonas aquimarina ECD12 isolated from seaweed Ecklonia cava.</title>
        <authorList>
            <person name="Choi S."/>
            <person name="Seong C."/>
        </authorList>
    </citation>
    <scope>NUCLEOTIDE SEQUENCE [LARGE SCALE GENOMIC DNA]</scope>
    <source>
        <strain evidence="3 4">ECD12</strain>
    </source>
</reference>
<dbReference type="Gene3D" id="3.40.50.1820">
    <property type="entry name" value="alpha/beta hydrolase"/>
    <property type="match status" value="1"/>
</dbReference>
<comment type="caution">
    <text evidence="3">The sequence shown here is derived from an EMBL/GenBank/DDBJ whole genome shotgun (WGS) entry which is preliminary data.</text>
</comment>
<dbReference type="InterPro" id="IPR022742">
    <property type="entry name" value="Hydrolase_4"/>
</dbReference>
<dbReference type="AlphaFoldDB" id="A0A316KZE7"/>
<sequence length="265" mass="30418">MQKLRRFGLLLITILSLLVLMLYFLQEKLIFLPTQLPVDYEYSFSSAFEEVFLDTSDGARLNAIHFKVEKPKGLILYFHGNAGDLSRWGQIASAFVDLQYDVLIMDYRGYGKSTGKLSEEALYEDAQLFYDYALNLYAKEKITIYGRSLGASIATHLASNNTSAKLILETPFYSLLDVAQDRFPFLPMKQVLKYKMNSFKYIEKVKVPIRIFHGTADNVVSYESGKKLFEAIPSADKKMYTVENGNHNNLNEFKVYRTAIELELK</sequence>
<dbReference type="Proteomes" id="UP000245762">
    <property type="component" value="Unassembled WGS sequence"/>
</dbReference>
<organism evidence="3 4">
    <name type="scientific">Flagellimonas aquimarina</name>
    <dbReference type="NCBI Taxonomy" id="2201895"/>
    <lineage>
        <taxon>Bacteria</taxon>
        <taxon>Pseudomonadati</taxon>
        <taxon>Bacteroidota</taxon>
        <taxon>Flavobacteriia</taxon>
        <taxon>Flavobacteriales</taxon>
        <taxon>Flavobacteriaceae</taxon>
        <taxon>Flagellimonas</taxon>
    </lineage>
</organism>
<dbReference type="GO" id="GO:0016787">
    <property type="term" value="F:hydrolase activity"/>
    <property type="evidence" value="ECO:0007669"/>
    <property type="project" value="UniProtKB-KW"/>
</dbReference>
<dbReference type="Pfam" id="PF12146">
    <property type="entry name" value="Hydrolase_4"/>
    <property type="match status" value="2"/>
</dbReference>